<dbReference type="AlphaFoldDB" id="B2IJB2"/>
<accession>B2IJB2</accession>
<keyword evidence="1" id="KW-1133">Transmembrane helix</keyword>
<feature type="domain" description="Acyltransferase 3" evidence="2">
    <location>
        <begin position="24"/>
        <end position="335"/>
    </location>
</feature>
<dbReference type="Proteomes" id="UP000001695">
    <property type="component" value="Chromosome"/>
</dbReference>
<keyword evidence="1" id="KW-0812">Transmembrane</keyword>
<organism evidence="3 4">
    <name type="scientific">Beijerinckia indica subsp. indica (strain ATCC 9039 / DSM 1715 / NCIMB 8712)</name>
    <dbReference type="NCBI Taxonomy" id="395963"/>
    <lineage>
        <taxon>Bacteria</taxon>
        <taxon>Pseudomonadati</taxon>
        <taxon>Pseudomonadota</taxon>
        <taxon>Alphaproteobacteria</taxon>
        <taxon>Hyphomicrobiales</taxon>
        <taxon>Beijerinckiaceae</taxon>
        <taxon>Beijerinckia</taxon>
    </lineage>
</organism>
<evidence type="ECO:0000259" key="2">
    <source>
        <dbReference type="Pfam" id="PF01757"/>
    </source>
</evidence>
<feature type="transmembrane region" description="Helical" evidence="1">
    <location>
        <begin position="20"/>
        <end position="39"/>
    </location>
</feature>
<protein>
    <submittedName>
        <fullName evidence="3">Acyltransferase 3</fullName>
    </submittedName>
</protein>
<dbReference type="KEGG" id="bid:Bind_2651"/>
<reference evidence="3 4" key="2">
    <citation type="journal article" date="2010" name="J. Bacteriol.">
        <title>Complete genome sequence of Beijerinckia indica subsp. indica.</title>
        <authorList>
            <person name="Tamas I."/>
            <person name="Dedysh S.N."/>
            <person name="Liesack W."/>
            <person name="Stott M.B."/>
            <person name="Alam M."/>
            <person name="Murrell J.C."/>
            <person name="Dunfield P.F."/>
        </authorList>
    </citation>
    <scope>NUCLEOTIDE SEQUENCE [LARGE SCALE GENOMIC DNA]</scope>
    <source>
        <strain evidence="4">ATCC 9039 / DSM 1715 / NCIMB 8712</strain>
    </source>
</reference>
<feature type="transmembrane region" description="Helical" evidence="1">
    <location>
        <begin position="91"/>
        <end position="108"/>
    </location>
</feature>
<evidence type="ECO:0000313" key="4">
    <source>
        <dbReference type="Proteomes" id="UP000001695"/>
    </source>
</evidence>
<feature type="transmembrane region" description="Helical" evidence="1">
    <location>
        <begin position="150"/>
        <end position="169"/>
    </location>
</feature>
<sequence length="363" mass="41088">MMVTSQAGLESRGSTYHLRALATAQFVAAVMIMIRHYMYFTKDTYPLLSKIAGNINFVEFFFSSSGFLLVIAYRYKVSSIKSFITKRLSRIYPLHVVTALFFVMIIITRKLGLFSPKSSGIDNISDLIYHITLTHSWGFLGRNSLNYPSWYLSAQFAAYLIFLPALNLLKQGRAWLLAVAMILSFILLELVSERSSAGHWTNWTYHFGVARAVPTFLSGMLLGWYFNTFSRKITSFVPAYFAFSLSMIGMMTGYFLTISYVILQIALVPLLAAPEVNAKNSFLMSRYAIFLAPLSFPLFLIHVPVATIVINFMFHNLTSGKLIGLLVVLTMIIAVGAAAVVHFVLESWHPLDRFWRRPLVRQS</sequence>
<evidence type="ECO:0000313" key="3">
    <source>
        <dbReference type="EMBL" id="ACB96230.1"/>
    </source>
</evidence>
<dbReference type="InterPro" id="IPR002656">
    <property type="entry name" value="Acyl_transf_3_dom"/>
</dbReference>
<gene>
    <name evidence="3" type="ordered locus">Bind_2651</name>
</gene>
<feature type="transmembrane region" description="Helical" evidence="1">
    <location>
        <begin position="239"/>
        <end position="267"/>
    </location>
</feature>
<dbReference type="GO" id="GO:0016747">
    <property type="term" value="F:acyltransferase activity, transferring groups other than amino-acyl groups"/>
    <property type="evidence" value="ECO:0007669"/>
    <property type="project" value="InterPro"/>
</dbReference>
<dbReference type="InterPro" id="IPR050879">
    <property type="entry name" value="Acyltransferase_3"/>
</dbReference>
<dbReference type="Pfam" id="PF01757">
    <property type="entry name" value="Acyl_transf_3"/>
    <property type="match status" value="1"/>
</dbReference>
<dbReference type="HOGENOM" id="CLU_005679_2_1_5"/>
<keyword evidence="1" id="KW-0472">Membrane</keyword>
<keyword evidence="3" id="KW-0012">Acyltransferase</keyword>
<keyword evidence="4" id="KW-1185">Reference proteome</keyword>
<dbReference type="OrthoDB" id="9796461at2"/>
<feature type="transmembrane region" description="Helical" evidence="1">
    <location>
        <begin position="287"/>
        <end position="310"/>
    </location>
</feature>
<proteinExistence type="predicted"/>
<name>B2IJB2_BEII9</name>
<feature type="transmembrane region" description="Helical" evidence="1">
    <location>
        <begin position="322"/>
        <end position="345"/>
    </location>
</feature>
<dbReference type="PANTHER" id="PTHR23028">
    <property type="entry name" value="ACETYLTRANSFERASE"/>
    <property type="match status" value="1"/>
</dbReference>
<feature type="transmembrane region" description="Helical" evidence="1">
    <location>
        <begin position="174"/>
        <end position="191"/>
    </location>
</feature>
<feature type="transmembrane region" description="Helical" evidence="1">
    <location>
        <begin position="203"/>
        <end position="227"/>
    </location>
</feature>
<dbReference type="eggNOG" id="COG1835">
    <property type="taxonomic scope" value="Bacteria"/>
</dbReference>
<reference evidence="4" key="1">
    <citation type="submission" date="2008-03" db="EMBL/GenBank/DDBJ databases">
        <title>Complete sequence of chromosome of Beijerinckia indica subsp. indica ATCC 9039.</title>
        <authorList>
            <consortium name="US DOE Joint Genome Institute"/>
            <person name="Copeland A."/>
            <person name="Lucas S."/>
            <person name="Lapidus A."/>
            <person name="Glavina del Rio T."/>
            <person name="Dalin E."/>
            <person name="Tice H."/>
            <person name="Bruce D."/>
            <person name="Goodwin L."/>
            <person name="Pitluck S."/>
            <person name="LaButti K."/>
            <person name="Schmutz J."/>
            <person name="Larimer F."/>
            <person name="Land M."/>
            <person name="Hauser L."/>
            <person name="Kyrpides N."/>
            <person name="Mikhailova N."/>
            <person name="Dunfield P.F."/>
            <person name="Dedysh S.N."/>
            <person name="Liesack W."/>
            <person name="Saw J.H."/>
            <person name="Alam M."/>
            <person name="Chen Y."/>
            <person name="Murrell J.C."/>
            <person name="Richardson P."/>
        </authorList>
    </citation>
    <scope>NUCLEOTIDE SEQUENCE [LARGE SCALE GENOMIC DNA]</scope>
    <source>
        <strain evidence="4">ATCC 9039 / DSM 1715 / NCIMB 8712</strain>
    </source>
</reference>
<keyword evidence="3" id="KW-0808">Transferase</keyword>
<dbReference type="EMBL" id="CP001016">
    <property type="protein sequence ID" value="ACB96230.1"/>
    <property type="molecule type" value="Genomic_DNA"/>
</dbReference>
<dbReference type="RefSeq" id="WP_012385581.1">
    <property type="nucleotide sequence ID" value="NC_010581.1"/>
</dbReference>
<evidence type="ECO:0000256" key="1">
    <source>
        <dbReference type="SAM" id="Phobius"/>
    </source>
</evidence>
<feature type="transmembrane region" description="Helical" evidence="1">
    <location>
        <begin position="51"/>
        <end position="71"/>
    </location>
</feature>